<feature type="signal peptide" evidence="3">
    <location>
        <begin position="1"/>
        <end position="26"/>
    </location>
</feature>
<keyword evidence="6" id="KW-1185">Reference proteome</keyword>
<dbReference type="PANTHER" id="PTHR32401:SF51">
    <property type="entry name" value="NON-SPECIFIC SERINE_THREONINE PROTEIN KINASE"/>
    <property type="match status" value="1"/>
</dbReference>
<evidence type="ECO:0000259" key="4">
    <source>
        <dbReference type="Pfam" id="PF00139"/>
    </source>
</evidence>
<protein>
    <recommendedName>
        <fullName evidence="4">Legume lectin domain-containing protein</fullName>
    </recommendedName>
</protein>
<dbReference type="InterPro" id="IPR001220">
    <property type="entry name" value="Legume_lectin_dom"/>
</dbReference>
<dbReference type="AlphaFoldDB" id="W1Q0P7"/>
<keyword evidence="2" id="KW-0430">Lectin</keyword>
<feature type="chain" id="PRO_5004808643" description="Legume lectin domain-containing protein" evidence="3">
    <location>
        <begin position="27"/>
        <end position="238"/>
    </location>
</feature>
<dbReference type="Gramene" id="ERN13580">
    <property type="protein sequence ID" value="ERN13580"/>
    <property type="gene ID" value="AMTR_s00049p00022110"/>
</dbReference>
<evidence type="ECO:0000313" key="5">
    <source>
        <dbReference type="EMBL" id="ERN13580.1"/>
    </source>
</evidence>
<evidence type="ECO:0000256" key="3">
    <source>
        <dbReference type="SAM" id="SignalP"/>
    </source>
</evidence>
<reference evidence="6" key="1">
    <citation type="journal article" date="2013" name="Science">
        <title>The Amborella genome and the evolution of flowering plants.</title>
        <authorList>
            <consortium name="Amborella Genome Project"/>
        </authorList>
    </citation>
    <scope>NUCLEOTIDE SEQUENCE [LARGE SCALE GENOMIC DNA]</scope>
</reference>
<dbReference type="InterPro" id="IPR013320">
    <property type="entry name" value="ConA-like_dom_sf"/>
</dbReference>
<dbReference type="Pfam" id="PF00139">
    <property type="entry name" value="Lectin_legB"/>
    <property type="match status" value="1"/>
</dbReference>
<organism evidence="5 6">
    <name type="scientific">Amborella trichopoda</name>
    <dbReference type="NCBI Taxonomy" id="13333"/>
    <lineage>
        <taxon>Eukaryota</taxon>
        <taxon>Viridiplantae</taxon>
        <taxon>Streptophyta</taxon>
        <taxon>Embryophyta</taxon>
        <taxon>Tracheophyta</taxon>
        <taxon>Spermatophyta</taxon>
        <taxon>Magnoliopsida</taxon>
        <taxon>Amborellales</taxon>
        <taxon>Amborellaceae</taxon>
        <taxon>Amborella</taxon>
    </lineage>
</organism>
<proteinExistence type="inferred from homology"/>
<feature type="domain" description="Legume lectin" evidence="4">
    <location>
        <begin position="35"/>
        <end position="136"/>
    </location>
</feature>
<evidence type="ECO:0000313" key="6">
    <source>
        <dbReference type="Proteomes" id="UP000017836"/>
    </source>
</evidence>
<dbReference type="HOGENOM" id="CLU_1167242_0_0_1"/>
<comment type="similarity">
    <text evidence="1">Belongs to the leguminous lectin family.</text>
</comment>
<gene>
    <name evidence="5" type="ORF">AMTR_s00049p00022110</name>
</gene>
<sequence length="238" mass="26688">MASCEKYPIFYLFRCSFLFLLPVTSSYPMWTGSYALFGNSLCNDFIFLNDATIIMGTIQLTRNTFNADHTPAYQSGRVMLKKPFPLWQRSSQHSKTIASFNLTFVFNTYRITDQPASEGLTFVIAPDLRIPSLTNASLTSIGLNLTTGVNHIAWVEYDSSSQLMRVFVEREVVGVKPESPLLSYRIDISEYLSKPDIIFRVLSFNGRDRGAELHVIMGGVTIGSLCGGVAIRCEAFHH</sequence>
<dbReference type="GO" id="GO:0030246">
    <property type="term" value="F:carbohydrate binding"/>
    <property type="evidence" value="ECO:0007669"/>
    <property type="project" value="UniProtKB-KW"/>
</dbReference>
<dbReference type="Gene3D" id="2.60.120.200">
    <property type="match status" value="2"/>
</dbReference>
<dbReference type="EMBL" id="KI392567">
    <property type="protein sequence ID" value="ERN13580.1"/>
    <property type="molecule type" value="Genomic_DNA"/>
</dbReference>
<dbReference type="SUPFAM" id="SSF49899">
    <property type="entry name" value="Concanavalin A-like lectins/glucanases"/>
    <property type="match status" value="1"/>
</dbReference>
<dbReference type="PANTHER" id="PTHR32401">
    <property type="entry name" value="CONCANAVALIN A-LIKE LECTIN FAMILY PROTEIN"/>
    <property type="match status" value="1"/>
</dbReference>
<accession>W1Q0P7</accession>
<evidence type="ECO:0000256" key="1">
    <source>
        <dbReference type="ARBA" id="ARBA00007606"/>
    </source>
</evidence>
<keyword evidence="3" id="KW-0732">Signal</keyword>
<dbReference type="InterPro" id="IPR050258">
    <property type="entry name" value="Leguminous_Lectin"/>
</dbReference>
<evidence type="ECO:0000256" key="2">
    <source>
        <dbReference type="ARBA" id="ARBA00022734"/>
    </source>
</evidence>
<name>W1Q0P7_AMBTC</name>
<dbReference type="Proteomes" id="UP000017836">
    <property type="component" value="Unassembled WGS sequence"/>
</dbReference>